<dbReference type="Proteomes" id="UP000001955">
    <property type="component" value="Chromosome"/>
</dbReference>
<proteinExistence type="predicted"/>
<reference evidence="2 3" key="1">
    <citation type="journal article" date="2012" name="J. Bacteriol.">
        <title>Complete genome sequence of the B12-producing Shimwellia blattae strain DSM 4481, isolated from a cockroach.</title>
        <authorList>
            <person name="Brzuszkiewicz E."/>
            <person name="Waschkowitz T."/>
            <person name="Wiezer A."/>
            <person name="Daniel R."/>
        </authorList>
    </citation>
    <scope>NUCLEOTIDE SEQUENCE [LARGE SCALE GENOMIC DNA]</scope>
    <source>
        <strain evidence="3">ATCC 29907 / DSM 4481 / JCM 1650 / NBRC 105725 / CDC 9005-74</strain>
    </source>
</reference>
<keyword evidence="3" id="KW-1185">Reference proteome</keyword>
<sequence length="64" mass="7274">MCSLNHWRCIRAACEYVPLPLQPPAPGWANNGAVPGMQSPFWVSALYITLIIINKMNYQRLNNE</sequence>
<protein>
    <submittedName>
        <fullName evidence="2">Putative membrane protein</fullName>
    </submittedName>
</protein>
<dbReference type="AlphaFoldDB" id="I2B7M5"/>
<evidence type="ECO:0000313" key="2">
    <source>
        <dbReference type="EMBL" id="AFJ46529.1"/>
    </source>
</evidence>
<dbReference type="STRING" id="630626.EBL_c14270"/>
<keyword evidence="1" id="KW-0472">Membrane</keyword>
<keyword evidence="1" id="KW-0812">Transmembrane</keyword>
<keyword evidence="1" id="KW-1133">Transmembrane helix</keyword>
<dbReference type="HOGENOM" id="CLU_2865372_0_0_6"/>
<organism evidence="2 3">
    <name type="scientific">Shimwellia blattae (strain ATCC 29907 / DSM 4481 / JCM 1650 / NBRC 105725 / CDC 9005-74)</name>
    <name type="common">Escherichia blattae</name>
    <dbReference type="NCBI Taxonomy" id="630626"/>
    <lineage>
        <taxon>Bacteria</taxon>
        <taxon>Pseudomonadati</taxon>
        <taxon>Pseudomonadota</taxon>
        <taxon>Gammaproteobacteria</taxon>
        <taxon>Enterobacterales</taxon>
        <taxon>Enterobacteriaceae</taxon>
        <taxon>Shimwellia</taxon>
    </lineage>
</organism>
<evidence type="ECO:0000313" key="3">
    <source>
        <dbReference type="Proteomes" id="UP000001955"/>
    </source>
</evidence>
<evidence type="ECO:0000256" key="1">
    <source>
        <dbReference type="SAM" id="Phobius"/>
    </source>
</evidence>
<feature type="transmembrane region" description="Helical" evidence="1">
    <location>
        <begin position="41"/>
        <end position="58"/>
    </location>
</feature>
<dbReference type="KEGG" id="ebt:EBL_c14270"/>
<accession>I2B7M5</accession>
<gene>
    <name evidence="2" type="ordered locus">EBL_c14270</name>
</gene>
<name>I2B7M5_SHIBC</name>
<dbReference type="EMBL" id="CP001560">
    <property type="protein sequence ID" value="AFJ46529.1"/>
    <property type="molecule type" value="Genomic_DNA"/>
</dbReference>